<dbReference type="EMBL" id="CAFBOS010000248">
    <property type="protein sequence ID" value="CAB5021905.1"/>
    <property type="molecule type" value="Genomic_DNA"/>
</dbReference>
<dbReference type="GO" id="GO:0043190">
    <property type="term" value="C:ATP-binding cassette (ABC) transporter complex"/>
    <property type="evidence" value="ECO:0007669"/>
    <property type="project" value="InterPro"/>
</dbReference>
<reference evidence="3" key="1">
    <citation type="submission" date="2020-05" db="EMBL/GenBank/DDBJ databases">
        <authorList>
            <person name="Chiriac C."/>
            <person name="Salcher M."/>
            <person name="Ghai R."/>
            <person name="Kavagutti S V."/>
        </authorList>
    </citation>
    <scope>NUCLEOTIDE SEQUENCE</scope>
</reference>
<evidence type="ECO:0000256" key="1">
    <source>
        <dbReference type="ARBA" id="ARBA00022729"/>
    </source>
</evidence>
<evidence type="ECO:0000313" key="4">
    <source>
        <dbReference type="EMBL" id="CAB4836958.1"/>
    </source>
</evidence>
<dbReference type="InterPro" id="IPR030836">
    <property type="entry name" value="ABC_peri_PhnD-like"/>
</dbReference>
<keyword evidence="1" id="KW-0732">Signal</keyword>
<organism evidence="3">
    <name type="scientific">freshwater metagenome</name>
    <dbReference type="NCBI Taxonomy" id="449393"/>
    <lineage>
        <taxon>unclassified sequences</taxon>
        <taxon>metagenomes</taxon>
        <taxon>ecological metagenomes</taxon>
    </lineage>
</organism>
<dbReference type="EMBL" id="CAEZYR010000157">
    <property type="protein sequence ID" value="CAB4767691.1"/>
    <property type="molecule type" value="Genomic_DNA"/>
</dbReference>
<evidence type="ECO:0000313" key="6">
    <source>
        <dbReference type="EMBL" id="CAB5021905.1"/>
    </source>
</evidence>
<dbReference type="Pfam" id="PF12974">
    <property type="entry name" value="Phosphonate-bd"/>
    <property type="match status" value="1"/>
</dbReference>
<dbReference type="PANTHER" id="PTHR35841:SF1">
    <property type="entry name" value="PHOSPHONATES-BINDING PERIPLASMIC PROTEIN"/>
    <property type="match status" value="1"/>
</dbReference>
<sequence length="329" mass="34736">MKFRSARLRPTLVLVTALAALALLAGACGDDGDSTTSTAAPTGSTASGASASTAPTSGRTLKISAIPDQDPQKLAVRDGAMATYLSAKLGVPVQYVPVTDYAASVSLFKTGDLDLVFYGGLTGVQARLQTPNATLIAQRDIDDAFQSVFIANASAGIAPVTDVKGLAVFKGKRFTFGSESSTSGRLMPEYFLDQAGLSNEKDFAAAPGYSGSHDKTIDLVQAGTFDGGALNLQVWNARKKAGTIDTTKLVEILVTPSYRDYHWIAGPKTNERFGAGFTDKIKAAILGLDYANADQAKVLDGYGSKKFIETKVENYKEIESIGRKLKLIN</sequence>
<evidence type="ECO:0000313" key="5">
    <source>
        <dbReference type="EMBL" id="CAB4934277.1"/>
    </source>
</evidence>
<name>A0A6J6V6C2_9ZZZZ</name>
<dbReference type="InterPro" id="IPR005770">
    <property type="entry name" value="PhnD"/>
</dbReference>
<gene>
    <name evidence="3" type="ORF">UFOPK2754_02911</name>
    <name evidence="4" type="ORF">UFOPK3139_03404</name>
    <name evidence="5" type="ORF">UFOPK3543_02854</name>
    <name evidence="6" type="ORF">UFOPK3967_02818</name>
</gene>
<feature type="region of interest" description="Disordered" evidence="2">
    <location>
        <begin position="34"/>
        <end position="56"/>
    </location>
</feature>
<evidence type="ECO:0000313" key="3">
    <source>
        <dbReference type="EMBL" id="CAB4767691.1"/>
    </source>
</evidence>
<dbReference type="PANTHER" id="PTHR35841">
    <property type="entry name" value="PHOSPHONATES-BINDING PERIPLASMIC PROTEIN"/>
    <property type="match status" value="1"/>
</dbReference>
<evidence type="ECO:0000256" key="2">
    <source>
        <dbReference type="SAM" id="MobiDB-lite"/>
    </source>
</evidence>
<accession>A0A6J6V6C2</accession>
<dbReference type="EMBL" id="CAFBMH010000164">
    <property type="protein sequence ID" value="CAB4934277.1"/>
    <property type="molecule type" value="Genomic_DNA"/>
</dbReference>
<dbReference type="Gene3D" id="3.40.190.10">
    <property type="entry name" value="Periplasmic binding protein-like II"/>
    <property type="match status" value="2"/>
</dbReference>
<proteinExistence type="predicted"/>
<dbReference type="SUPFAM" id="SSF53850">
    <property type="entry name" value="Periplasmic binding protein-like II"/>
    <property type="match status" value="1"/>
</dbReference>
<dbReference type="AlphaFoldDB" id="A0A6J6V6C2"/>
<dbReference type="EMBL" id="CAFABA010000273">
    <property type="protein sequence ID" value="CAB4836958.1"/>
    <property type="molecule type" value="Genomic_DNA"/>
</dbReference>
<dbReference type="PROSITE" id="PS51257">
    <property type="entry name" value="PROKAR_LIPOPROTEIN"/>
    <property type="match status" value="1"/>
</dbReference>
<dbReference type="GO" id="GO:0055085">
    <property type="term" value="P:transmembrane transport"/>
    <property type="evidence" value="ECO:0007669"/>
    <property type="project" value="InterPro"/>
</dbReference>
<dbReference type="NCBIfam" id="TIGR01098">
    <property type="entry name" value="3A0109s03R"/>
    <property type="match status" value="1"/>
</dbReference>
<dbReference type="NCBIfam" id="TIGR04553">
    <property type="entry name" value="ABC_peri_selen"/>
    <property type="match status" value="1"/>
</dbReference>
<protein>
    <submittedName>
        <fullName evidence="3">Unannotated protein</fullName>
    </submittedName>
</protein>